<evidence type="ECO:0000259" key="1">
    <source>
        <dbReference type="SMART" id="SM01008"/>
    </source>
</evidence>
<dbReference type="InterPro" id="IPR046867">
    <property type="entry name" value="AldOxase/xan_DH_MoCoBD2"/>
</dbReference>
<dbReference type="EMBL" id="JAAKZH010000006">
    <property type="protein sequence ID" value="NGO65690.1"/>
    <property type="molecule type" value="Genomic_DNA"/>
</dbReference>
<evidence type="ECO:0000313" key="3">
    <source>
        <dbReference type="Proteomes" id="UP000477849"/>
    </source>
</evidence>
<dbReference type="GO" id="GO:0016491">
    <property type="term" value="F:oxidoreductase activity"/>
    <property type="evidence" value="ECO:0007669"/>
    <property type="project" value="InterPro"/>
</dbReference>
<dbReference type="Gene3D" id="3.90.1170.50">
    <property type="entry name" value="Aldehyde oxidase/xanthine dehydrogenase, a/b hammerhead"/>
    <property type="match status" value="2"/>
</dbReference>
<dbReference type="InterPro" id="IPR012368">
    <property type="entry name" value="OxRdtase_Mopterin-bd_su_IorB"/>
</dbReference>
<sequence length="772" mass="82442">MADTVRFSLPKGKGPQLNRRGFLISMCAAGAVFGFPRGGLAAMNPQVADGLPVEAAGARYEPAIWYWLDAEGKVNVNIIRAEMGQHVGTAIARILADELGAKWDDVHIEHVDTDAKWGLMVTGGSWSVWQSWPVYRQAGAAGRVALAEKAAELWGIPASDIKVADGVVSGGGNTATFGELVAQGLTRSFSEDELKALPLKPHSELTMVGKDVTALDISGKTTGQAIFGIDAKVEGMVYAVPLMPPTRYGSEIVSIDDSVAKSVKGYQQTIRLEDPSGTVPGWAMVIAASYWAACKASELVKVEWKAGETAKVGEADIQDHARKLIADESKGAILDTGDTNVNPVFAKAADTIEAEYTTATVLHFQLEPLNALAFQNPEGVWELHTGNQWQSLALPWLQKALGVDENGVIMRSYLLGGGFGRRLNGDYAVPVALASKALGGKPVKMVMMRPQDVLFDSPRSPSVQKLRMAFDENRNVIAMDTAVAAGWPTKVMIPGFMPKGVNGEAYDPFSSDGGDHWYSVGAQRLRAISNDLAESTFRPGWLRSVSPGWINWSVESFMHEAAVQAGKDPLQFRLDLLKAEGRNAGTAPDSVGGASRQAYVLSRVAELSGYGKTALPADTAIGLATTYGQARSMPTWVGGAVQLHVDRKTGHIDVQKIWLVVDCGIAVDPDGARAQCEGSALWGLSMALYEGTEFENGQVRDSNLDTYTPLRMIDTPELVVEIVESTEVPVGLGEPGTTVVAPAIGNAIFEAVGVRLRHLPITPEAVLAALKG</sequence>
<evidence type="ECO:0000313" key="2">
    <source>
        <dbReference type="EMBL" id="NGO65690.1"/>
    </source>
</evidence>
<dbReference type="SUPFAM" id="SSF56003">
    <property type="entry name" value="Molybdenum cofactor-binding domain"/>
    <property type="match status" value="2"/>
</dbReference>
<dbReference type="InterPro" id="IPR036856">
    <property type="entry name" value="Ald_Oxase/Xan_DH_a/b_sf"/>
</dbReference>
<protein>
    <submittedName>
        <fullName evidence="2">Xanthine dehydrogenase family protein molybdopterin-binding subunit</fullName>
    </submittedName>
</protein>
<accession>A0A6M1S937</accession>
<reference evidence="2 3" key="1">
    <citation type="submission" date="2020-02" db="EMBL/GenBank/DDBJ databases">
        <title>Genome sequence of the type strain CCBAU10050 of Rhizobium daejeonense.</title>
        <authorList>
            <person name="Gao J."/>
            <person name="Sun J."/>
        </authorList>
    </citation>
    <scope>NUCLEOTIDE SEQUENCE [LARGE SCALE GENOMIC DNA]</scope>
    <source>
        <strain evidence="2 3">CCBAU10050</strain>
    </source>
</reference>
<comment type="caution">
    <text evidence="2">The sequence shown here is derived from an EMBL/GenBank/DDBJ whole genome shotgun (WGS) entry which is preliminary data.</text>
</comment>
<dbReference type="PIRSF" id="PIRSF036389">
    <property type="entry name" value="IOR_B"/>
    <property type="match status" value="1"/>
</dbReference>
<organism evidence="2 3">
    <name type="scientific">Rhizobium daejeonense</name>
    <dbReference type="NCBI Taxonomy" id="240521"/>
    <lineage>
        <taxon>Bacteria</taxon>
        <taxon>Pseudomonadati</taxon>
        <taxon>Pseudomonadota</taxon>
        <taxon>Alphaproteobacteria</taxon>
        <taxon>Hyphomicrobiales</taxon>
        <taxon>Rhizobiaceae</taxon>
        <taxon>Rhizobium/Agrobacterium group</taxon>
        <taxon>Rhizobium</taxon>
    </lineage>
</organism>
<dbReference type="Gene3D" id="3.30.365.10">
    <property type="entry name" value="Aldehyde oxidase/xanthine dehydrogenase, molybdopterin binding domain"/>
    <property type="match status" value="4"/>
</dbReference>
<dbReference type="Proteomes" id="UP000477849">
    <property type="component" value="Unassembled WGS sequence"/>
</dbReference>
<dbReference type="PANTHER" id="PTHR47495">
    <property type="entry name" value="ALDEHYDE DEHYDROGENASE"/>
    <property type="match status" value="1"/>
</dbReference>
<dbReference type="InterPro" id="IPR052516">
    <property type="entry name" value="N-heterocyclic_Hydroxylase"/>
</dbReference>
<dbReference type="InterPro" id="IPR000674">
    <property type="entry name" value="Ald_Oxase/Xan_DH_a/b"/>
</dbReference>
<feature type="domain" description="Aldehyde oxidase/xanthine dehydrogenase a/b hammerhead" evidence="1">
    <location>
        <begin position="222"/>
        <end position="308"/>
    </location>
</feature>
<dbReference type="RefSeq" id="WP_163898340.1">
    <property type="nucleotide sequence ID" value="NZ_CP048426.1"/>
</dbReference>
<gene>
    <name evidence="2" type="ORF">G6N76_18630</name>
</gene>
<keyword evidence="3" id="KW-1185">Reference proteome</keyword>
<name>A0A6M1S937_9HYPH</name>
<dbReference type="InterPro" id="IPR037165">
    <property type="entry name" value="AldOxase/xan_DH_Mopterin-bd_sf"/>
</dbReference>
<dbReference type="SUPFAM" id="SSF54665">
    <property type="entry name" value="CO dehydrogenase molybdoprotein N-domain-like"/>
    <property type="match status" value="1"/>
</dbReference>
<dbReference type="SMART" id="SM01008">
    <property type="entry name" value="Ald_Xan_dh_C"/>
    <property type="match status" value="1"/>
</dbReference>
<dbReference type="Pfam" id="PF02738">
    <property type="entry name" value="MoCoBD_1"/>
    <property type="match status" value="1"/>
</dbReference>
<dbReference type="InterPro" id="IPR008274">
    <property type="entry name" value="AldOxase/xan_DH_MoCoBD1"/>
</dbReference>
<proteinExistence type="predicted"/>
<dbReference type="AlphaFoldDB" id="A0A6M1S937"/>
<dbReference type="Pfam" id="PF20256">
    <property type="entry name" value="MoCoBD_2"/>
    <property type="match status" value="2"/>
</dbReference>
<dbReference type="PANTHER" id="PTHR47495:SF2">
    <property type="entry name" value="ALDEHYDE DEHYDROGENASE"/>
    <property type="match status" value="1"/>
</dbReference>